<dbReference type="EMBL" id="CM055101">
    <property type="protein sequence ID" value="KAJ7542053.1"/>
    <property type="molecule type" value="Genomic_DNA"/>
</dbReference>
<comment type="caution">
    <text evidence="1">The sequence shown here is derived from an EMBL/GenBank/DDBJ whole genome shotgun (WGS) entry which is preliminary data.</text>
</comment>
<evidence type="ECO:0000313" key="2">
    <source>
        <dbReference type="Proteomes" id="UP001162992"/>
    </source>
</evidence>
<gene>
    <name evidence="1" type="ORF">O6H91_10G087400</name>
</gene>
<accession>A0ACC2CJ76</accession>
<dbReference type="Proteomes" id="UP001162992">
    <property type="component" value="Chromosome 10"/>
</dbReference>
<name>A0ACC2CJ76_DIPCM</name>
<sequence>MSETQDRQAQKKQLHERQWLMARYHSPLVKQDLARLENAATRRGAMHSLKSIIKQLDAASLPRFLDQLADIPESSPARPFAISLYEEIAHDQGHCLTPHIPRCIATILRLLSASGSSAHLQSACTKAISAIATHCINPTSNSFEEIVKELCDPLMKVLSGKLEPLTTGAATCLRAVVEADIWQLMPRNICDELCLRVTIAVGERPTQTIGHLHLARSLVKHSTSAIAGYVQALLSSCRDILQQASAATERWQQRAAAAQLVAAILQGLDMETLAAELPAIAKALESSRHDRMPGVRIAVTEALQVARSLLPEVYGHASVSAGGAKTKVLFSVEVELPKSTSQGIRLWKQEDLSFTRRKPSDPHHPKAIPSSPRHGSSSSSSASSRYSPAAYTPISRFQQFPSLPLQQVASPKVPLPRQEPLPTSRKPVDHQLLVSKSMKSKKKSSAKASDDGVSQSGESRCSSTKSTRQVLHSQATQLPDLLLANEHGKDSDDRASLSCSTWEAEIYGGVDILKACSDLVPPDSENWVHSLQLKSKELTQKKTEREERPNILRSNAYENVLSNWLNAHGTGVEGEDDGVVDCGEKVDPKADDSFARITERIQSWKIVPSEEFLSQESCKRHVDDSGASKADRVEFFPNDVPVSTHLENGMHASPQDKLGTDEKASRIAKGYAIVKNRNEEYNMADPIWQDHPLQRNSHPRGSNQEFKVGATKNVVESVIGSNSQYNGPAQLEENASMPHTPKFLIRAEDLLPHLSPRSLQRLLQIDNNGLKEATECKHCEGSEMSDVDLDASSETGWSVRDNPIAEDIDKEYLDVIEGCTNHKFSELDLCKFSSGRTVLSTSVKDESASLKIEHHNENQGEKIEISIKDVLTSRSFLSARLKPCREVLESYNDLKGLKSFSMESPQSTSLVENCGFHCITRQATNVHSCLPGEDNQGLLKRFLEVLEWIEENDTSVKEDRKPPQNEKFHQNLLISVYKWCWKNIQGGGQVFFGGSFCIAIILPIFVAIAKYLPVQDIYSCPVPT</sequence>
<keyword evidence="2" id="KW-1185">Reference proteome</keyword>
<evidence type="ECO:0000313" key="1">
    <source>
        <dbReference type="EMBL" id="KAJ7542053.1"/>
    </source>
</evidence>
<organism evidence="1 2">
    <name type="scientific">Diphasiastrum complanatum</name>
    <name type="common">Issler's clubmoss</name>
    <name type="synonym">Lycopodium complanatum</name>
    <dbReference type="NCBI Taxonomy" id="34168"/>
    <lineage>
        <taxon>Eukaryota</taxon>
        <taxon>Viridiplantae</taxon>
        <taxon>Streptophyta</taxon>
        <taxon>Embryophyta</taxon>
        <taxon>Tracheophyta</taxon>
        <taxon>Lycopodiopsida</taxon>
        <taxon>Lycopodiales</taxon>
        <taxon>Lycopodiaceae</taxon>
        <taxon>Lycopodioideae</taxon>
        <taxon>Diphasiastrum</taxon>
    </lineage>
</organism>
<reference evidence="2" key="1">
    <citation type="journal article" date="2024" name="Proc. Natl. Acad. Sci. U.S.A.">
        <title>Extraordinary preservation of gene collinearity over three hundred million years revealed in homosporous lycophytes.</title>
        <authorList>
            <person name="Li C."/>
            <person name="Wickell D."/>
            <person name="Kuo L.Y."/>
            <person name="Chen X."/>
            <person name="Nie B."/>
            <person name="Liao X."/>
            <person name="Peng D."/>
            <person name="Ji J."/>
            <person name="Jenkins J."/>
            <person name="Williams M."/>
            <person name="Shu S."/>
            <person name="Plott C."/>
            <person name="Barry K."/>
            <person name="Rajasekar S."/>
            <person name="Grimwood J."/>
            <person name="Han X."/>
            <person name="Sun S."/>
            <person name="Hou Z."/>
            <person name="He W."/>
            <person name="Dai G."/>
            <person name="Sun C."/>
            <person name="Schmutz J."/>
            <person name="Leebens-Mack J.H."/>
            <person name="Li F.W."/>
            <person name="Wang L."/>
        </authorList>
    </citation>
    <scope>NUCLEOTIDE SEQUENCE [LARGE SCALE GENOMIC DNA]</scope>
    <source>
        <strain evidence="2">cv. PW_Plant_1</strain>
    </source>
</reference>
<protein>
    <submittedName>
        <fullName evidence="1">Uncharacterized protein</fullName>
    </submittedName>
</protein>
<proteinExistence type="predicted"/>